<keyword evidence="10" id="KW-1185">Reference proteome</keyword>
<evidence type="ECO:0000313" key="10">
    <source>
        <dbReference type="Proteomes" id="UP000473525"/>
    </source>
</evidence>
<dbReference type="InterPro" id="IPR050979">
    <property type="entry name" value="LD-transpeptidase"/>
</dbReference>
<feature type="active site" description="Nucleophile" evidence="6">
    <location>
        <position position="189"/>
    </location>
</feature>
<evidence type="ECO:0000256" key="5">
    <source>
        <dbReference type="ARBA" id="ARBA00023316"/>
    </source>
</evidence>
<dbReference type="EMBL" id="WSEK01000004">
    <property type="protein sequence ID" value="MVQ48781.1"/>
    <property type="molecule type" value="Genomic_DNA"/>
</dbReference>
<comment type="pathway">
    <text evidence="1 6">Cell wall biogenesis; peptidoglycan biosynthesis.</text>
</comment>
<evidence type="ECO:0000256" key="6">
    <source>
        <dbReference type="PROSITE-ProRule" id="PRU01373"/>
    </source>
</evidence>
<organism evidence="9 10">
    <name type="scientific">Nocardioides agri</name>
    <dbReference type="NCBI Taxonomy" id="2682843"/>
    <lineage>
        <taxon>Bacteria</taxon>
        <taxon>Bacillati</taxon>
        <taxon>Actinomycetota</taxon>
        <taxon>Actinomycetes</taxon>
        <taxon>Propionibacteriales</taxon>
        <taxon>Nocardioidaceae</taxon>
        <taxon>Nocardioides</taxon>
    </lineage>
</organism>
<accession>A0A6L6XN92</accession>
<feature type="domain" description="L,D-TPase catalytic" evidence="8">
    <location>
        <begin position="90"/>
        <end position="213"/>
    </location>
</feature>
<dbReference type="GO" id="GO:0018104">
    <property type="term" value="P:peptidoglycan-protein cross-linking"/>
    <property type="evidence" value="ECO:0007669"/>
    <property type="project" value="TreeGrafter"/>
</dbReference>
<protein>
    <submittedName>
        <fullName evidence="9">L,D-transpeptidase family protein</fullName>
    </submittedName>
</protein>
<reference evidence="9 10" key="1">
    <citation type="submission" date="2019-12" db="EMBL/GenBank/DDBJ databases">
        <authorList>
            <person name="Huq M.A."/>
        </authorList>
    </citation>
    <scope>NUCLEOTIDE SEQUENCE [LARGE SCALE GENOMIC DNA]</scope>
    <source>
        <strain evidence="9 10">MAH-18</strain>
    </source>
</reference>
<dbReference type="PROSITE" id="PS52029">
    <property type="entry name" value="LD_TPASE"/>
    <property type="match status" value="1"/>
</dbReference>
<dbReference type="PANTHER" id="PTHR30582">
    <property type="entry name" value="L,D-TRANSPEPTIDASE"/>
    <property type="match status" value="1"/>
</dbReference>
<evidence type="ECO:0000313" key="9">
    <source>
        <dbReference type="EMBL" id="MVQ48781.1"/>
    </source>
</evidence>
<gene>
    <name evidence="9" type="ORF">GON03_06270</name>
</gene>
<dbReference type="Pfam" id="PF03734">
    <property type="entry name" value="YkuD"/>
    <property type="match status" value="1"/>
</dbReference>
<dbReference type="AlphaFoldDB" id="A0A6L6XN92"/>
<dbReference type="GO" id="GO:0016740">
    <property type="term" value="F:transferase activity"/>
    <property type="evidence" value="ECO:0007669"/>
    <property type="project" value="UniProtKB-KW"/>
</dbReference>
<dbReference type="GO" id="GO:0071555">
    <property type="term" value="P:cell wall organization"/>
    <property type="evidence" value="ECO:0007669"/>
    <property type="project" value="UniProtKB-UniRule"/>
</dbReference>
<sequence>MSRHRASDVRPRYGRLAVLGVSVAVTLVAVLGSMGAFPSGGDPAPAAADIGTVVESTTPSATPTPSPTPVETPSEAADPTALPAGSGSGKRVVFSEGAQRVWLVDDEEEVRRTYLVSGSVLDNLQPGTYDVYSKSRWAVGIDDSGVMEYFVRFTKGPSGAAIGFHTIPTKQGVPLQSEEQLGTPQSHGCIRQDESDAIALWDFAPEGTAVVVTA</sequence>
<proteinExistence type="predicted"/>
<keyword evidence="2" id="KW-0808">Transferase</keyword>
<feature type="active site" description="Proton donor/acceptor" evidence="6">
    <location>
        <position position="165"/>
    </location>
</feature>
<dbReference type="GO" id="GO:0008360">
    <property type="term" value="P:regulation of cell shape"/>
    <property type="evidence" value="ECO:0007669"/>
    <property type="project" value="UniProtKB-UniRule"/>
</dbReference>
<dbReference type="InterPro" id="IPR038063">
    <property type="entry name" value="Transpep_catalytic_dom"/>
</dbReference>
<evidence type="ECO:0000256" key="1">
    <source>
        <dbReference type="ARBA" id="ARBA00004752"/>
    </source>
</evidence>
<dbReference type="SUPFAM" id="SSF141523">
    <property type="entry name" value="L,D-transpeptidase catalytic domain-like"/>
    <property type="match status" value="1"/>
</dbReference>
<dbReference type="PANTHER" id="PTHR30582:SF2">
    <property type="entry name" value="L,D-TRANSPEPTIDASE YCIB-RELATED"/>
    <property type="match status" value="1"/>
</dbReference>
<dbReference type="Proteomes" id="UP000473525">
    <property type="component" value="Unassembled WGS sequence"/>
</dbReference>
<keyword evidence="5 6" id="KW-0961">Cell wall biogenesis/degradation</keyword>
<keyword evidence="3 6" id="KW-0133">Cell shape</keyword>
<evidence type="ECO:0000256" key="2">
    <source>
        <dbReference type="ARBA" id="ARBA00022679"/>
    </source>
</evidence>
<keyword evidence="4 6" id="KW-0573">Peptidoglycan synthesis</keyword>
<dbReference type="GO" id="GO:0005576">
    <property type="term" value="C:extracellular region"/>
    <property type="evidence" value="ECO:0007669"/>
    <property type="project" value="TreeGrafter"/>
</dbReference>
<dbReference type="UniPathway" id="UPA00219"/>
<evidence type="ECO:0000256" key="4">
    <source>
        <dbReference type="ARBA" id="ARBA00022984"/>
    </source>
</evidence>
<dbReference type="InterPro" id="IPR005490">
    <property type="entry name" value="LD_TPept_cat_dom"/>
</dbReference>
<name>A0A6L6XN92_9ACTN</name>
<evidence type="ECO:0000256" key="7">
    <source>
        <dbReference type="SAM" id="MobiDB-lite"/>
    </source>
</evidence>
<dbReference type="GO" id="GO:0071972">
    <property type="term" value="F:peptidoglycan L,D-transpeptidase activity"/>
    <property type="evidence" value="ECO:0007669"/>
    <property type="project" value="TreeGrafter"/>
</dbReference>
<dbReference type="CDD" id="cd16913">
    <property type="entry name" value="YkuD_like"/>
    <property type="match status" value="1"/>
</dbReference>
<dbReference type="Gene3D" id="2.40.440.10">
    <property type="entry name" value="L,D-transpeptidase catalytic domain-like"/>
    <property type="match status" value="1"/>
</dbReference>
<evidence type="ECO:0000256" key="3">
    <source>
        <dbReference type="ARBA" id="ARBA00022960"/>
    </source>
</evidence>
<comment type="caution">
    <text evidence="9">The sequence shown here is derived from an EMBL/GenBank/DDBJ whole genome shotgun (WGS) entry which is preliminary data.</text>
</comment>
<evidence type="ECO:0000259" key="8">
    <source>
        <dbReference type="PROSITE" id="PS52029"/>
    </source>
</evidence>
<feature type="region of interest" description="Disordered" evidence="7">
    <location>
        <begin position="56"/>
        <end position="90"/>
    </location>
</feature>
<dbReference type="RefSeq" id="WP_157341132.1">
    <property type="nucleotide sequence ID" value="NZ_WSEK01000004.1"/>
</dbReference>